<keyword evidence="3" id="KW-1185">Reference proteome</keyword>
<accession>A0ABY9HIZ6</accession>
<organism evidence="2 3">
    <name type="scientific">Streptomyces castrisilvae</name>
    <dbReference type="NCBI Taxonomy" id="3033811"/>
    <lineage>
        <taxon>Bacteria</taxon>
        <taxon>Bacillati</taxon>
        <taxon>Actinomycetota</taxon>
        <taxon>Actinomycetes</taxon>
        <taxon>Kitasatosporales</taxon>
        <taxon>Streptomycetaceae</taxon>
        <taxon>Streptomyces</taxon>
    </lineage>
</organism>
<feature type="transmembrane region" description="Helical" evidence="1">
    <location>
        <begin position="70"/>
        <end position="89"/>
    </location>
</feature>
<dbReference type="RefSeq" id="WP_306054409.1">
    <property type="nucleotide sequence ID" value="NZ_CP120997.1"/>
</dbReference>
<dbReference type="Proteomes" id="UP001239522">
    <property type="component" value="Chromosome"/>
</dbReference>
<gene>
    <name evidence="2" type="ORF">P8A18_13130</name>
</gene>
<keyword evidence="1" id="KW-0812">Transmembrane</keyword>
<evidence type="ECO:0000313" key="3">
    <source>
        <dbReference type="Proteomes" id="UP001239522"/>
    </source>
</evidence>
<dbReference type="EMBL" id="CP120997">
    <property type="protein sequence ID" value="WLQ34324.1"/>
    <property type="molecule type" value="Genomic_DNA"/>
</dbReference>
<evidence type="ECO:0000313" key="2">
    <source>
        <dbReference type="EMBL" id="WLQ34324.1"/>
    </source>
</evidence>
<keyword evidence="1" id="KW-0472">Membrane</keyword>
<evidence type="ECO:0000256" key="1">
    <source>
        <dbReference type="SAM" id="Phobius"/>
    </source>
</evidence>
<sequence>MTHENQHKDLLDFPGAAALERAGRTEPLDPAVQARAHSLVLGAIAADATDTQETVRAEVVKPRFGRNRMFALAAAVAAIAVGAAILPVTDIGGDGPAASASASEVFTTMANHFTIADRVNSESITEHLKGKSATAPYWKTKVTGWVEGNHASTDTIYLSRNSMTIKSEDGTTAVKKFDSEREWAVGKGWVDWDHLKNLPAEPDALRRALSAGAKGSDAAAEQTVRQAGELLISAPITNKVRAAVFRVLAKTPGATVKEGVKDAVGRSGTRITWKWDKRFTEQNPKDWGFSPATDGKNPKGYKLEPGPILRQHWIVSPSDGRILEVNHDEHDKPGHVVRRSTYLSVGPAKTTD</sequence>
<name>A0ABY9HIZ6_9ACTN</name>
<protein>
    <submittedName>
        <fullName evidence="2">Uncharacterized protein</fullName>
    </submittedName>
</protein>
<proteinExistence type="predicted"/>
<reference evidence="2 3" key="1">
    <citation type="submission" date="2023-03" db="EMBL/GenBank/DDBJ databases">
        <title>Isolation and description of six Streptomyces strains from soil environments, able to metabolize different microbial glucans.</title>
        <authorList>
            <person name="Widen T."/>
            <person name="Larsbrink J."/>
        </authorList>
    </citation>
    <scope>NUCLEOTIDE SEQUENCE [LARGE SCALE GENOMIC DNA]</scope>
    <source>
        <strain evidence="2 3">Mut1</strain>
    </source>
</reference>
<keyword evidence="1" id="KW-1133">Transmembrane helix</keyword>